<reference evidence="1 2" key="1">
    <citation type="journal article" date="2019" name="Sci. Rep.">
        <title>A high-quality genome of Eragrostis curvula grass provides insights into Poaceae evolution and supports new strategies to enhance forage quality.</title>
        <authorList>
            <person name="Carballo J."/>
            <person name="Santos B.A.C.M."/>
            <person name="Zappacosta D."/>
            <person name="Garbus I."/>
            <person name="Selva J.P."/>
            <person name="Gallo C.A."/>
            <person name="Diaz A."/>
            <person name="Albertini E."/>
            <person name="Caccamo M."/>
            <person name="Echenique V."/>
        </authorList>
    </citation>
    <scope>NUCLEOTIDE SEQUENCE [LARGE SCALE GENOMIC DNA]</scope>
    <source>
        <strain evidence="2">cv. Victoria</strain>
        <tissue evidence="1">Leaf</tissue>
    </source>
</reference>
<proteinExistence type="predicted"/>
<evidence type="ECO:0000313" key="2">
    <source>
        <dbReference type="Proteomes" id="UP000324897"/>
    </source>
</evidence>
<dbReference type="Proteomes" id="UP000324897">
    <property type="component" value="Unassembled WGS sequence"/>
</dbReference>
<sequence length="206" mass="23725">MFGGGRWRGFLPLIHLRIPTTNPDPSPTQNYTVAPGSSSLRPLHTWEPICSLSDNLIAVPYQDEVLGRFNVRKSLIAWRMLLLFHLHRPAPSINQGLLELRDVGHVVDEEWVIGAIDIEVAANYVEYLFWRVSCIKRRYYAEYGSSFSEIEKKQSKALNISCKLNNVACNKLKLRDYRSRESKIKSSLLLPKLEKLCSSQFWLQCM</sequence>
<dbReference type="AlphaFoldDB" id="A0A5J9SRV6"/>
<dbReference type="Gramene" id="TVU01647">
    <property type="protein sequence ID" value="TVU01647"/>
    <property type="gene ID" value="EJB05_52878"/>
</dbReference>
<organism evidence="1 2">
    <name type="scientific">Eragrostis curvula</name>
    <name type="common">weeping love grass</name>
    <dbReference type="NCBI Taxonomy" id="38414"/>
    <lineage>
        <taxon>Eukaryota</taxon>
        <taxon>Viridiplantae</taxon>
        <taxon>Streptophyta</taxon>
        <taxon>Embryophyta</taxon>
        <taxon>Tracheophyta</taxon>
        <taxon>Spermatophyta</taxon>
        <taxon>Magnoliopsida</taxon>
        <taxon>Liliopsida</taxon>
        <taxon>Poales</taxon>
        <taxon>Poaceae</taxon>
        <taxon>PACMAD clade</taxon>
        <taxon>Chloridoideae</taxon>
        <taxon>Eragrostideae</taxon>
        <taxon>Eragrostidinae</taxon>
        <taxon>Eragrostis</taxon>
    </lineage>
</organism>
<dbReference type="EMBL" id="RWGY01000409">
    <property type="protein sequence ID" value="TVU01647.1"/>
    <property type="molecule type" value="Genomic_DNA"/>
</dbReference>
<accession>A0A5J9SRV6</accession>
<name>A0A5J9SRV6_9POAL</name>
<keyword evidence="2" id="KW-1185">Reference proteome</keyword>
<gene>
    <name evidence="1" type="ORF">EJB05_52878</name>
</gene>
<comment type="caution">
    <text evidence="1">The sequence shown here is derived from an EMBL/GenBank/DDBJ whole genome shotgun (WGS) entry which is preliminary data.</text>
</comment>
<protein>
    <submittedName>
        <fullName evidence="1">Uncharacterized protein</fullName>
    </submittedName>
</protein>
<evidence type="ECO:0000313" key="1">
    <source>
        <dbReference type="EMBL" id="TVU01647.1"/>
    </source>
</evidence>